<dbReference type="PROSITE" id="PS01030">
    <property type="entry name" value="RNA_POL_M_15KD"/>
    <property type="match status" value="1"/>
</dbReference>
<dbReference type="SMART" id="SM00661">
    <property type="entry name" value="RPOL9"/>
    <property type="match status" value="1"/>
</dbReference>
<evidence type="ECO:0000256" key="4">
    <source>
        <dbReference type="ARBA" id="ARBA00022771"/>
    </source>
</evidence>
<evidence type="ECO:0000256" key="8">
    <source>
        <dbReference type="PIRNR" id="PIRNR005586"/>
    </source>
</evidence>
<evidence type="ECO:0000256" key="7">
    <source>
        <dbReference type="ARBA" id="ARBA00023242"/>
    </source>
</evidence>
<dbReference type="Proteomes" id="UP000289340">
    <property type="component" value="Chromosome 18"/>
</dbReference>
<evidence type="ECO:0000256" key="6">
    <source>
        <dbReference type="ARBA" id="ARBA00023163"/>
    </source>
</evidence>
<dbReference type="SMR" id="A0A0B2Q8J2"/>
<evidence type="ECO:0000259" key="12">
    <source>
        <dbReference type="PROSITE" id="PS51133"/>
    </source>
</evidence>
<evidence type="ECO:0000313" key="14">
    <source>
        <dbReference type="EMBL" id="RZB52535.1"/>
    </source>
</evidence>
<dbReference type="GO" id="GO:0003899">
    <property type="term" value="F:DNA-directed RNA polymerase activity"/>
    <property type="evidence" value="ECO:0007669"/>
    <property type="project" value="InterPro"/>
</dbReference>
<evidence type="ECO:0000256" key="9">
    <source>
        <dbReference type="PIRSR" id="PIRSR005586-1"/>
    </source>
</evidence>
<dbReference type="Gramene" id="XM_028358004.1">
    <property type="protein sequence ID" value="XP_028213805.1"/>
    <property type="gene ID" value="LOC114396104"/>
</dbReference>
<feature type="domain" description="TFIIS-type" evidence="12">
    <location>
        <begin position="67"/>
        <end position="109"/>
    </location>
</feature>
<dbReference type="Pfam" id="PF01096">
    <property type="entry name" value="Zn_ribbon_TFIIS"/>
    <property type="match status" value="1"/>
</dbReference>
<dbReference type="SMART" id="SM00440">
    <property type="entry name" value="ZnF_C2C2"/>
    <property type="match status" value="1"/>
</dbReference>
<dbReference type="SUPFAM" id="SSF57783">
    <property type="entry name" value="Zinc beta-ribbon"/>
    <property type="match status" value="1"/>
</dbReference>
<keyword evidence="7 8" id="KW-0539">Nucleus</keyword>
<evidence type="ECO:0000313" key="13">
    <source>
        <dbReference type="EMBL" id="KHN16239.1"/>
    </source>
</evidence>
<reference evidence="13" key="1">
    <citation type="submission" date="2014-07" db="EMBL/GenBank/DDBJ databases">
        <title>Identification of a novel salt tolerance gene in wild soybean by whole-genome sequencing.</title>
        <authorList>
            <person name="Lam H.-M."/>
            <person name="Qi X."/>
            <person name="Li M.-W."/>
            <person name="Liu X."/>
            <person name="Xie M."/>
            <person name="Ni M."/>
            <person name="Xu X."/>
        </authorList>
    </citation>
    <scope>NUCLEOTIDE SEQUENCE [LARGE SCALE GENOMIC DNA]</scope>
    <source>
        <tissue evidence="13">Root</tissue>
    </source>
</reference>
<dbReference type="EMBL" id="QZWG01000018">
    <property type="protein sequence ID" value="RZB52536.1"/>
    <property type="molecule type" value="Genomic_DNA"/>
</dbReference>
<comment type="subcellular location">
    <subcellularLocation>
        <location evidence="1 8">Nucleus</location>
    </subcellularLocation>
</comment>
<feature type="binding site" evidence="9">
    <location>
        <position position="74"/>
    </location>
    <ligand>
        <name>Zn(2+)</name>
        <dbReference type="ChEBI" id="CHEBI:29105"/>
        <label>2</label>
    </ligand>
</feature>
<dbReference type="EMBL" id="KN660610">
    <property type="protein sequence ID" value="KHN16239.1"/>
    <property type="molecule type" value="Genomic_DNA"/>
</dbReference>
<dbReference type="GO" id="GO:0006386">
    <property type="term" value="P:termination of RNA polymerase III transcription"/>
    <property type="evidence" value="ECO:0007669"/>
    <property type="project" value="TreeGrafter"/>
</dbReference>
<comment type="similarity">
    <text evidence="8 11">Belongs to the archaeal rpoM/eukaryotic RPA12/RPB9/RPC11 RNA polymerase family.</text>
</comment>
<comment type="function">
    <text evidence="8">DNA-dependent RNA polymerase catalyzes the transcription of DNA into RNA using the four ribonucleoside triphosphates as substrates.</text>
</comment>
<reference evidence="14 15" key="2">
    <citation type="submission" date="2018-09" db="EMBL/GenBank/DDBJ databases">
        <title>A high-quality reference genome of wild soybean provides a powerful tool to mine soybean genomes.</title>
        <authorList>
            <person name="Xie M."/>
            <person name="Chung C.Y.L."/>
            <person name="Li M.-W."/>
            <person name="Wong F.-L."/>
            <person name="Chan T.-F."/>
            <person name="Lam H.-M."/>
        </authorList>
    </citation>
    <scope>NUCLEOTIDE SEQUENCE [LARGE SCALE GENOMIC DNA]</scope>
    <source>
        <strain evidence="15">cv. W05</strain>
        <tissue evidence="14">Hypocotyl of etiolated seedlings</tissue>
    </source>
</reference>
<name>A0A0B2Q8J2_GLYSO</name>
<dbReference type="InterPro" id="IPR019761">
    <property type="entry name" value="DNA-dir_RNA_pol-M_15_CS"/>
</dbReference>
<dbReference type="AlphaFoldDB" id="A0A0B2Q8J2"/>
<dbReference type="FunFam" id="2.20.25.10:FF:000066">
    <property type="entry name" value="DNA-directed RNA polymerase subunit"/>
    <property type="match status" value="1"/>
</dbReference>
<feature type="zinc finger region" description="C4-type" evidence="10">
    <location>
        <begin position="4"/>
        <end position="29"/>
    </location>
</feature>
<dbReference type="GO" id="GO:0003676">
    <property type="term" value="F:nucleic acid binding"/>
    <property type="evidence" value="ECO:0007669"/>
    <property type="project" value="InterPro"/>
</dbReference>
<proteinExistence type="inferred from homology"/>
<evidence type="ECO:0000256" key="10">
    <source>
        <dbReference type="PIRSR" id="PIRSR005586-2"/>
    </source>
</evidence>
<gene>
    <name evidence="14" type="ORF">D0Y65_048845</name>
    <name evidence="13" type="ORF">glysoja_032151</name>
</gene>
<sequence length="111" mass="12904">MEFCPSCGNMLQYELPYMGRPSRFFCSACPYVCHIENRVEIKRKQRLVRKEIEPIFSEDDMTNAPSTEATCPFCGHGKAAFKEFQTRSADEPATLFYKCLNNDCKKQWREG</sequence>
<dbReference type="GO" id="GO:0008270">
    <property type="term" value="F:zinc ion binding"/>
    <property type="evidence" value="ECO:0007669"/>
    <property type="project" value="UniProtKB-KW"/>
</dbReference>
<feature type="binding site" evidence="9">
    <location>
        <position position="4"/>
    </location>
    <ligand>
        <name>Zn(2+)</name>
        <dbReference type="ChEBI" id="CHEBI:29105"/>
        <label>1</label>
    </ligand>
</feature>
<organism evidence="13">
    <name type="scientific">Glycine soja</name>
    <name type="common">Wild soybean</name>
    <dbReference type="NCBI Taxonomy" id="3848"/>
    <lineage>
        <taxon>Eukaryota</taxon>
        <taxon>Viridiplantae</taxon>
        <taxon>Streptophyta</taxon>
        <taxon>Embryophyta</taxon>
        <taxon>Tracheophyta</taxon>
        <taxon>Spermatophyta</taxon>
        <taxon>Magnoliopsida</taxon>
        <taxon>eudicotyledons</taxon>
        <taxon>Gunneridae</taxon>
        <taxon>Pentapetalae</taxon>
        <taxon>rosids</taxon>
        <taxon>fabids</taxon>
        <taxon>Fabales</taxon>
        <taxon>Fabaceae</taxon>
        <taxon>Papilionoideae</taxon>
        <taxon>50 kb inversion clade</taxon>
        <taxon>NPAAA clade</taxon>
        <taxon>indigoferoid/millettioid clade</taxon>
        <taxon>Phaseoleae</taxon>
        <taxon>Glycine</taxon>
        <taxon>Glycine subgen. Soja</taxon>
    </lineage>
</organism>
<protein>
    <recommendedName>
        <fullName evidence="8">DNA-directed RNA polymerase subunit</fullName>
    </recommendedName>
</protein>
<keyword evidence="4 10" id="KW-0863">Zinc-finger</keyword>
<dbReference type="InterPro" id="IPR001529">
    <property type="entry name" value="Zn_ribbon_RPB9"/>
</dbReference>
<accession>A0A0B2Q8J2</accession>
<dbReference type="PROSITE" id="PS51133">
    <property type="entry name" value="ZF_TFIIS_2"/>
    <property type="match status" value="1"/>
</dbReference>
<dbReference type="PANTHER" id="PTHR11239:SF12">
    <property type="entry name" value="DNA-DIRECTED RNA POLYMERASE III SUBUNIT RPC10"/>
    <property type="match status" value="1"/>
</dbReference>
<feature type="binding site" evidence="9">
    <location>
        <position position="71"/>
    </location>
    <ligand>
        <name>Zn(2+)</name>
        <dbReference type="ChEBI" id="CHEBI:29105"/>
        <label>2</label>
    </ligand>
</feature>
<keyword evidence="6 8" id="KW-0804">Transcription</keyword>
<evidence type="ECO:0000256" key="5">
    <source>
        <dbReference type="ARBA" id="ARBA00022833"/>
    </source>
</evidence>
<evidence type="ECO:0000256" key="2">
    <source>
        <dbReference type="ARBA" id="ARBA00022478"/>
    </source>
</evidence>
<dbReference type="EMBL" id="QZWG01000018">
    <property type="protein sequence ID" value="RZB52535.1"/>
    <property type="molecule type" value="Genomic_DNA"/>
</dbReference>
<dbReference type="GO" id="GO:0005666">
    <property type="term" value="C:RNA polymerase III complex"/>
    <property type="evidence" value="ECO:0007669"/>
    <property type="project" value="TreeGrafter"/>
</dbReference>
<keyword evidence="15" id="KW-1185">Reference proteome</keyword>
<dbReference type="Gene3D" id="2.20.25.10">
    <property type="match status" value="1"/>
</dbReference>
<dbReference type="Proteomes" id="UP000053555">
    <property type="component" value="Unassembled WGS sequence"/>
</dbReference>
<dbReference type="PIRSF" id="PIRSF005586">
    <property type="entry name" value="RNApol_RpoM"/>
    <property type="match status" value="1"/>
</dbReference>
<feature type="binding site" evidence="9">
    <location>
        <position position="26"/>
    </location>
    <ligand>
        <name>Zn(2+)</name>
        <dbReference type="ChEBI" id="CHEBI:29105"/>
        <label>1</label>
    </ligand>
</feature>
<evidence type="ECO:0000256" key="1">
    <source>
        <dbReference type="ARBA" id="ARBA00004123"/>
    </source>
</evidence>
<dbReference type="InterPro" id="IPR012164">
    <property type="entry name" value="Rpa12/Rpb9/Rpc10/TFS"/>
</dbReference>
<evidence type="ECO:0000256" key="11">
    <source>
        <dbReference type="RuleBase" id="RU003474"/>
    </source>
</evidence>
<dbReference type="PANTHER" id="PTHR11239">
    <property type="entry name" value="DNA-DIRECTED RNA POLYMERASE"/>
    <property type="match status" value="1"/>
</dbReference>
<evidence type="ECO:0000256" key="3">
    <source>
        <dbReference type="ARBA" id="ARBA00022723"/>
    </source>
</evidence>
<keyword evidence="3 9" id="KW-0479">Metal-binding</keyword>
<feature type="binding site" evidence="9">
    <location>
        <position position="29"/>
    </location>
    <ligand>
        <name>Zn(2+)</name>
        <dbReference type="ChEBI" id="CHEBI:29105"/>
        <label>1</label>
    </ligand>
</feature>
<keyword evidence="5 9" id="KW-0862">Zinc</keyword>
<dbReference type="InterPro" id="IPR001222">
    <property type="entry name" value="Znf_TFIIS"/>
</dbReference>
<dbReference type="CDD" id="cd10509">
    <property type="entry name" value="Zn-ribbon_RPC11"/>
    <property type="match status" value="1"/>
</dbReference>
<feature type="binding site" evidence="9">
    <location>
        <position position="99"/>
    </location>
    <ligand>
        <name>Zn(2+)</name>
        <dbReference type="ChEBI" id="CHEBI:29105"/>
        <label>2</label>
    </ligand>
</feature>
<evidence type="ECO:0000313" key="15">
    <source>
        <dbReference type="Proteomes" id="UP000289340"/>
    </source>
</evidence>
<dbReference type="InterPro" id="IPR034014">
    <property type="entry name" value="Zn_ribbon_RPC11_C"/>
</dbReference>
<keyword evidence="2 8" id="KW-0240">DNA-directed RNA polymerase</keyword>
<feature type="binding site" evidence="9">
    <location>
        <position position="7"/>
    </location>
    <ligand>
        <name>Zn(2+)</name>
        <dbReference type="ChEBI" id="CHEBI:29105"/>
        <label>1</label>
    </ligand>
</feature>
<dbReference type="Gramene" id="XM_028358003.1">
    <property type="protein sequence ID" value="XP_028213804.1"/>
    <property type="gene ID" value="LOC114396104"/>
</dbReference>
<feature type="binding site" evidence="9">
    <location>
        <position position="104"/>
    </location>
    <ligand>
        <name>Zn(2+)</name>
        <dbReference type="ChEBI" id="CHEBI:29105"/>
        <label>2</label>
    </ligand>
</feature>